<dbReference type="PROSITE" id="PS00108">
    <property type="entry name" value="PROTEIN_KINASE_ST"/>
    <property type="match status" value="1"/>
</dbReference>
<dbReference type="Pfam" id="PF00069">
    <property type="entry name" value="Pkinase"/>
    <property type="match status" value="1"/>
</dbReference>
<evidence type="ECO:0000259" key="1">
    <source>
        <dbReference type="PROSITE" id="PS50011"/>
    </source>
</evidence>
<organism evidence="2 3">
    <name type="scientific">Carya illinoinensis</name>
    <name type="common">Pecan</name>
    <dbReference type="NCBI Taxonomy" id="32201"/>
    <lineage>
        <taxon>Eukaryota</taxon>
        <taxon>Viridiplantae</taxon>
        <taxon>Streptophyta</taxon>
        <taxon>Embryophyta</taxon>
        <taxon>Tracheophyta</taxon>
        <taxon>Spermatophyta</taxon>
        <taxon>Magnoliopsida</taxon>
        <taxon>eudicotyledons</taxon>
        <taxon>Gunneridae</taxon>
        <taxon>Pentapetalae</taxon>
        <taxon>rosids</taxon>
        <taxon>fabids</taxon>
        <taxon>Fagales</taxon>
        <taxon>Juglandaceae</taxon>
        <taxon>Carya</taxon>
    </lineage>
</organism>
<reference evidence="2" key="1">
    <citation type="submission" date="2021-01" db="EMBL/GenBank/DDBJ databases">
        <authorList>
            <person name="Lovell J.T."/>
            <person name="Bentley N."/>
            <person name="Bhattarai G."/>
            <person name="Jenkins J.W."/>
            <person name="Sreedasyam A."/>
            <person name="Alarcon Y."/>
            <person name="Bock C."/>
            <person name="Boston L."/>
            <person name="Carlson J."/>
            <person name="Cervantes K."/>
            <person name="Clermont K."/>
            <person name="Krom N."/>
            <person name="Kubenka K."/>
            <person name="Mamidi S."/>
            <person name="Mattison C."/>
            <person name="Monteros M."/>
            <person name="Pisani C."/>
            <person name="Plott C."/>
            <person name="Rajasekar S."/>
            <person name="Rhein H.S."/>
            <person name="Rohla C."/>
            <person name="Song M."/>
            <person name="Hilaire R.S."/>
            <person name="Shu S."/>
            <person name="Wells L."/>
            <person name="Wang X."/>
            <person name="Webber J."/>
            <person name="Heerema R.J."/>
            <person name="Klein P."/>
            <person name="Conner P."/>
            <person name="Grauke L."/>
            <person name="Grimwood J."/>
            <person name="Schmutz J."/>
            <person name="Randall J.J."/>
        </authorList>
    </citation>
    <scope>NUCLEOTIDE SEQUENCE</scope>
    <source>
        <tissue evidence="2">Leaf</tissue>
    </source>
</reference>
<sequence length="209" mass="23818">MHHNCSPPIVHRDVKSSNILLDLEFNVQIADFGLAQMLIKEGESATMSSVAGSFGYRAPEYARTTRVNEKIDVYSFGVILLELTTGRKANDDDEHISLVEWAWRYVQENKFIVDALDEEVKEHYYMDSMCCVFRLGLSCTHKFFTRPSMKEILNVLLRCYNQLLLCYGDKTNGSSHACNIDAYPLLKSSKRERMLEDDDDDGVSLASIV</sequence>
<accession>A0A922FND4</accession>
<evidence type="ECO:0000313" key="3">
    <source>
        <dbReference type="Proteomes" id="UP000811246"/>
    </source>
</evidence>
<evidence type="ECO:0000313" key="2">
    <source>
        <dbReference type="EMBL" id="KAG6723527.1"/>
    </source>
</evidence>
<dbReference type="AlphaFoldDB" id="A0A922FND4"/>
<comment type="caution">
    <text evidence="2">The sequence shown here is derived from an EMBL/GenBank/DDBJ whole genome shotgun (WGS) entry which is preliminary data.</text>
</comment>
<dbReference type="InterPro" id="IPR046958">
    <property type="entry name" value="RBK1/2/STUNTED"/>
</dbReference>
<protein>
    <recommendedName>
        <fullName evidence="1">Protein kinase domain-containing protein</fullName>
    </recommendedName>
</protein>
<dbReference type="PROSITE" id="PS50011">
    <property type="entry name" value="PROTEIN_KINASE_DOM"/>
    <property type="match status" value="1"/>
</dbReference>
<feature type="domain" description="Protein kinase" evidence="1">
    <location>
        <begin position="1"/>
        <end position="164"/>
    </location>
</feature>
<dbReference type="InterPro" id="IPR000719">
    <property type="entry name" value="Prot_kinase_dom"/>
</dbReference>
<proteinExistence type="predicted"/>
<dbReference type="InterPro" id="IPR008271">
    <property type="entry name" value="Ser/Thr_kinase_AS"/>
</dbReference>
<dbReference type="SMART" id="SM00220">
    <property type="entry name" value="S_TKc"/>
    <property type="match status" value="1"/>
</dbReference>
<dbReference type="PANTHER" id="PTHR47987:SF36">
    <property type="entry name" value="PROTEIN KINASE DOMAIN-CONTAINING PROTEIN"/>
    <property type="match status" value="1"/>
</dbReference>
<dbReference type="Gene3D" id="1.10.510.10">
    <property type="entry name" value="Transferase(Phosphotransferase) domain 1"/>
    <property type="match status" value="1"/>
</dbReference>
<dbReference type="GO" id="GO:0004672">
    <property type="term" value="F:protein kinase activity"/>
    <property type="evidence" value="ECO:0007669"/>
    <property type="project" value="InterPro"/>
</dbReference>
<dbReference type="InterPro" id="IPR011009">
    <property type="entry name" value="Kinase-like_dom_sf"/>
</dbReference>
<dbReference type="GO" id="GO:0005524">
    <property type="term" value="F:ATP binding"/>
    <property type="evidence" value="ECO:0007669"/>
    <property type="project" value="InterPro"/>
</dbReference>
<dbReference type="PANTHER" id="PTHR47987">
    <property type="entry name" value="OS08G0249100 PROTEIN"/>
    <property type="match status" value="1"/>
</dbReference>
<name>A0A922FND4_CARIL</name>
<gene>
    <name evidence="2" type="ORF">I3842_03G212700</name>
</gene>
<dbReference type="Proteomes" id="UP000811246">
    <property type="component" value="Chromosome 3"/>
</dbReference>
<dbReference type="SUPFAM" id="SSF56112">
    <property type="entry name" value="Protein kinase-like (PK-like)"/>
    <property type="match status" value="1"/>
</dbReference>
<dbReference type="EMBL" id="CM031827">
    <property type="protein sequence ID" value="KAG6723527.1"/>
    <property type="molecule type" value="Genomic_DNA"/>
</dbReference>